<gene>
    <name evidence="2" type="ORF">PIB30_064030</name>
</gene>
<dbReference type="InterPro" id="IPR036397">
    <property type="entry name" value="RNaseH_sf"/>
</dbReference>
<feature type="domain" description="RNase H type-1" evidence="1">
    <location>
        <begin position="93"/>
        <end position="200"/>
    </location>
</feature>
<protein>
    <recommendedName>
        <fullName evidence="1">RNase H type-1 domain-containing protein</fullName>
    </recommendedName>
</protein>
<accession>A0ABU6TLE4</accession>
<reference evidence="2 3" key="1">
    <citation type="journal article" date="2023" name="Plants (Basel)">
        <title>Bridging the Gap: Combining Genomics and Transcriptomics Approaches to Understand Stylosanthes scabra, an Orphan Legume from the Brazilian Caatinga.</title>
        <authorList>
            <person name="Ferreira-Neto J.R.C."/>
            <person name="da Silva M.D."/>
            <person name="Binneck E."/>
            <person name="de Melo N.F."/>
            <person name="da Silva R.H."/>
            <person name="de Melo A.L.T.M."/>
            <person name="Pandolfi V."/>
            <person name="Bustamante F.O."/>
            <person name="Brasileiro-Vidal A.C."/>
            <person name="Benko-Iseppon A.M."/>
        </authorList>
    </citation>
    <scope>NUCLEOTIDE SEQUENCE [LARGE SCALE GENOMIC DNA]</scope>
    <source>
        <tissue evidence="2">Leaves</tissue>
    </source>
</reference>
<dbReference type="InterPro" id="IPR012337">
    <property type="entry name" value="RNaseH-like_sf"/>
</dbReference>
<evidence type="ECO:0000259" key="1">
    <source>
        <dbReference type="Pfam" id="PF13456"/>
    </source>
</evidence>
<organism evidence="2 3">
    <name type="scientific">Stylosanthes scabra</name>
    <dbReference type="NCBI Taxonomy" id="79078"/>
    <lineage>
        <taxon>Eukaryota</taxon>
        <taxon>Viridiplantae</taxon>
        <taxon>Streptophyta</taxon>
        <taxon>Embryophyta</taxon>
        <taxon>Tracheophyta</taxon>
        <taxon>Spermatophyta</taxon>
        <taxon>Magnoliopsida</taxon>
        <taxon>eudicotyledons</taxon>
        <taxon>Gunneridae</taxon>
        <taxon>Pentapetalae</taxon>
        <taxon>rosids</taxon>
        <taxon>fabids</taxon>
        <taxon>Fabales</taxon>
        <taxon>Fabaceae</taxon>
        <taxon>Papilionoideae</taxon>
        <taxon>50 kb inversion clade</taxon>
        <taxon>dalbergioids sensu lato</taxon>
        <taxon>Dalbergieae</taxon>
        <taxon>Pterocarpus clade</taxon>
        <taxon>Stylosanthes</taxon>
    </lineage>
</organism>
<dbReference type="InterPro" id="IPR002156">
    <property type="entry name" value="RNaseH_domain"/>
</dbReference>
<evidence type="ECO:0000313" key="2">
    <source>
        <dbReference type="EMBL" id="MED6149597.1"/>
    </source>
</evidence>
<dbReference type="Proteomes" id="UP001341840">
    <property type="component" value="Unassembled WGS sequence"/>
</dbReference>
<dbReference type="PANTHER" id="PTHR47723:SF19">
    <property type="entry name" value="POLYNUCLEOTIDYL TRANSFERASE, RIBONUCLEASE H-LIKE SUPERFAMILY PROTEIN"/>
    <property type="match status" value="1"/>
</dbReference>
<dbReference type="EMBL" id="JASCZI010091239">
    <property type="protein sequence ID" value="MED6149597.1"/>
    <property type="molecule type" value="Genomic_DNA"/>
</dbReference>
<comment type="caution">
    <text evidence="2">The sequence shown here is derived from an EMBL/GenBank/DDBJ whole genome shotgun (WGS) entry which is preliminary data.</text>
</comment>
<sequence length="200" mass="23450">MMGWFWEHLSSKSYTCKDGYLWLVKKSVNWHEDCNWLWLWRLQLEQWSISKVKGLCLSLTKDLKNAAHFQTCISHQFLIFYWIPPFESQMKLNCDASFIPKLNSAGFACVIRNSSGNWVIETDGTILKTSILRCELFAVWRGLLLARDNGHREVICETDNIDVFRFAQWHCRTDGANNMNLIFKVHELLSRKSTVDVQLI</sequence>
<dbReference type="SUPFAM" id="SSF53098">
    <property type="entry name" value="Ribonuclease H-like"/>
    <property type="match status" value="1"/>
</dbReference>
<dbReference type="PANTHER" id="PTHR47723">
    <property type="entry name" value="OS05G0353850 PROTEIN"/>
    <property type="match status" value="1"/>
</dbReference>
<name>A0ABU6TLE4_9FABA</name>
<dbReference type="Gene3D" id="3.30.420.10">
    <property type="entry name" value="Ribonuclease H-like superfamily/Ribonuclease H"/>
    <property type="match status" value="1"/>
</dbReference>
<dbReference type="InterPro" id="IPR044730">
    <property type="entry name" value="RNase_H-like_dom_plant"/>
</dbReference>
<keyword evidence="3" id="KW-1185">Reference proteome</keyword>
<proteinExistence type="predicted"/>
<dbReference type="CDD" id="cd06222">
    <property type="entry name" value="RNase_H_like"/>
    <property type="match status" value="1"/>
</dbReference>
<dbReference type="InterPro" id="IPR053151">
    <property type="entry name" value="RNase_H-like"/>
</dbReference>
<evidence type="ECO:0000313" key="3">
    <source>
        <dbReference type="Proteomes" id="UP001341840"/>
    </source>
</evidence>
<dbReference type="Pfam" id="PF13456">
    <property type="entry name" value="RVT_3"/>
    <property type="match status" value="1"/>
</dbReference>